<accession>A0AAV9XGI1</accession>
<feature type="region of interest" description="Disordered" evidence="1">
    <location>
        <begin position="570"/>
        <end position="593"/>
    </location>
</feature>
<organism evidence="2 3">
    <name type="scientific">Orbilia ellipsospora</name>
    <dbReference type="NCBI Taxonomy" id="2528407"/>
    <lineage>
        <taxon>Eukaryota</taxon>
        <taxon>Fungi</taxon>
        <taxon>Dikarya</taxon>
        <taxon>Ascomycota</taxon>
        <taxon>Pezizomycotina</taxon>
        <taxon>Orbiliomycetes</taxon>
        <taxon>Orbiliales</taxon>
        <taxon>Orbiliaceae</taxon>
        <taxon>Orbilia</taxon>
    </lineage>
</organism>
<dbReference type="Gene3D" id="3.40.50.1580">
    <property type="entry name" value="Nucleoside phosphorylase domain"/>
    <property type="match status" value="1"/>
</dbReference>
<evidence type="ECO:0000313" key="3">
    <source>
        <dbReference type="Proteomes" id="UP001365542"/>
    </source>
</evidence>
<evidence type="ECO:0000313" key="2">
    <source>
        <dbReference type="EMBL" id="KAK6539013.1"/>
    </source>
</evidence>
<feature type="region of interest" description="Disordered" evidence="1">
    <location>
        <begin position="866"/>
        <end position="893"/>
    </location>
</feature>
<reference evidence="2 3" key="1">
    <citation type="submission" date="2019-10" db="EMBL/GenBank/DDBJ databases">
        <authorList>
            <person name="Palmer J.M."/>
        </authorList>
    </citation>
    <scope>NUCLEOTIDE SEQUENCE [LARGE SCALE GENOMIC DNA]</scope>
    <source>
        <strain evidence="2 3">TWF694</strain>
    </source>
</reference>
<dbReference type="AlphaFoldDB" id="A0AAV9XGI1"/>
<dbReference type="InterPro" id="IPR035994">
    <property type="entry name" value="Nucleoside_phosphorylase_sf"/>
</dbReference>
<feature type="compositionally biased region" description="Low complexity" evidence="1">
    <location>
        <begin position="882"/>
        <end position="892"/>
    </location>
</feature>
<name>A0AAV9XGI1_9PEZI</name>
<comment type="caution">
    <text evidence="2">The sequence shown here is derived from an EMBL/GenBank/DDBJ whole genome shotgun (WGS) entry which is preliminary data.</text>
</comment>
<gene>
    <name evidence="2" type="ORF">TWF694_010561</name>
</gene>
<feature type="compositionally biased region" description="Low complexity" evidence="1">
    <location>
        <begin position="570"/>
        <end position="584"/>
    </location>
</feature>
<dbReference type="GO" id="GO:0003824">
    <property type="term" value="F:catalytic activity"/>
    <property type="evidence" value="ECO:0007669"/>
    <property type="project" value="InterPro"/>
</dbReference>
<sequence length="1207" mass="133248">MADSTGNGPPTPHKKSSNVNLEEYNIAWLCSLQDEFDAAIAMLDEHHHVTIKPNRKPGEFRGRVSKYQAGRIGQANIIVVFSGGPEKLDTATDWIRQTFPFVQELVLVGSGYQTCRICRDLHRGDVFVAQIDREAYRTPDSHDGDFAKYPSSCMFDEGSYLSGEGLLLHAVKQCGACEIDVGSMVSSKGEVRTVKGGAFLERYVAPKELAEYEMRFAVGTDGGEYIERRLPRVHVSSKVAIASGDCRVGVKWDGSPSSPPLELVGAGIHPQAVGVVPCFVQSNIARVRDRWSRCMVIVCGNSCACIDIKAGRSIDIAGWKSFAINNSALYVRKLFLQIPEKERVQRLERLESFAKSRGLVHIKMTTLPDGGLKNLSSSAISIEDLQQIFSSFSEEMQLLKHKLRIPFDTAISSTNWYFLASQDRVKDQTRLKEVVDILFRLPYIIQVRRMYMATALRRPVPPVPIEDRNESEKRTGRGEIPAADMSSLYTYKPPSTILDATGNRVVDSRVLGYGAQINGSYTDIGSLVTDIDSSGTETPRDYSVGGELEDPRDAVKFAFVTEPKVLIRSGTSSSSSSIYRSPYPALNNPEHGDPAPMKISRTLSQSTDEEEFLAVMRKRLQALQSVPDRRELSQNLESMQHETEELIRPSIQSIGLPELQRGISNATRESSNPVHLIPSHNGGVSPQDIERILKLMKSISENPGKFSKLYPRLIEKLECEFVDWTGPCWTCTAIGEQVNGIPLTIAGLPVVIPVPQKYPPVETMGSVVPDPIAESIDPSLPPSKEVIGKLFSIFDNCVGFYVLLNGYIQIIVPQDFDFEGTVKWKPSKFGGLRVTYIPINMVSTFDNSEVPSLSTMTSKDSGAIFELPASPTRSSESTPTINGSNESSGPSENRLHLQDLRVLPYPGQTVTAIVNRGSPSERTAKGKIGLLLGRYDRCFATLPTSFLKSVSGANFQTQRPTGSWISGIPVYTEDKKLLIGTVTESLNQRSQDLPTGFDHDMSLIDLAGTPMEVASKLSSPAKVKWYEGNITKEMDLKLCFLNEGEVENNSPNPSRIDCRIVGHAVFKKPPKGEKKHRLSRSIGSVFGFKEKETGTTAKWEKEDTISRCLLYRVGKPIEAIEKEMHKSGTTIGIEEETPDGKMSIKVVGFQAFAQFSSVDPIDKASQLVRKGAVAFYGAFQVPERLRKDFTILHSQIAARTVAHTAVI</sequence>
<evidence type="ECO:0000256" key="1">
    <source>
        <dbReference type="SAM" id="MobiDB-lite"/>
    </source>
</evidence>
<dbReference type="Proteomes" id="UP001365542">
    <property type="component" value="Unassembled WGS sequence"/>
</dbReference>
<keyword evidence="3" id="KW-1185">Reference proteome</keyword>
<protein>
    <submittedName>
        <fullName evidence="2">Uncharacterized protein</fullName>
    </submittedName>
</protein>
<dbReference type="EMBL" id="JAVHJO010000007">
    <property type="protein sequence ID" value="KAK6539013.1"/>
    <property type="molecule type" value="Genomic_DNA"/>
</dbReference>
<feature type="compositionally biased region" description="Polar residues" evidence="1">
    <location>
        <begin position="871"/>
        <end position="881"/>
    </location>
</feature>
<dbReference type="GO" id="GO:0009116">
    <property type="term" value="P:nucleoside metabolic process"/>
    <property type="evidence" value="ECO:0007669"/>
    <property type="project" value="InterPro"/>
</dbReference>
<proteinExistence type="predicted"/>